<dbReference type="AlphaFoldDB" id="A0A1I2NHK3"/>
<organism evidence="2 3">
    <name type="scientific">Halobacillus alkaliphilus</name>
    <dbReference type="NCBI Taxonomy" id="396056"/>
    <lineage>
        <taxon>Bacteria</taxon>
        <taxon>Bacillati</taxon>
        <taxon>Bacillota</taxon>
        <taxon>Bacilli</taxon>
        <taxon>Bacillales</taxon>
        <taxon>Bacillaceae</taxon>
        <taxon>Halobacillus</taxon>
    </lineage>
</organism>
<proteinExistence type="predicted"/>
<dbReference type="EMBL" id="FOOG01000019">
    <property type="protein sequence ID" value="SFG02309.1"/>
    <property type="molecule type" value="Genomic_DNA"/>
</dbReference>
<protein>
    <submittedName>
        <fullName evidence="2">Rhodanese-related sulfurtransferase</fullName>
    </submittedName>
</protein>
<gene>
    <name evidence="2" type="ORF">SAMN05216353_1193</name>
</gene>
<dbReference type="OrthoDB" id="9800872at2"/>
<dbReference type="InterPro" id="IPR036873">
    <property type="entry name" value="Rhodanese-like_dom_sf"/>
</dbReference>
<dbReference type="RefSeq" id="WP_089752196.1">
    <property type="nucleotide sequence ID" value="NZ_FOOG01000019.1"/>
</dbReference>
<evidence type="ECO:0000259" key="1">
    <source>
        <dbReference type="PROSITE" id="PS50206"/>
    </source>
</evidence>
<sequence>MSQIEEITPQEVDTMISQDKPLTIIDVRENEEVAQGMVPTAKHIPLGNIPYEIDQYSKDKEYILVCRSGSRSMNAAEFMKEKGFPHVKNMQGGMLKWTGELVF</sequence>
<dbReference type="SMART" id="SM00450">
    <property type="entry name" value="RHOD"/>
    <property type="match status" value="1"/>
</dbReference>
<dbReference type="Gene3D" id="3.40.250.10">
    <property type="entry name" value="Rhodanese-like domain"/>
    <property type="match status" value="1"/>
</dbReference>
<dbReference type="PROSITE" id="PS50206">
    <property type="entry name" value="RHODANESE_3"/>
    <property type="match status" value="1"/>
</dbReference>
<accession>A0A1I2NHK3</accession>
<dbReference type="Pfam" id="PF00581">
    <property type="entry name" value="Rhodanese"/>
    <property type="match status" value="1"/>
</dbReference>
<dbReference type="PANTHER" id="PTHR43031">
    <property type="entry name" value="FAD-DEPENDENT OXIDOREDUCTASE"/>
    <property type="match status" value="1"/>
</dbReference>
<dbReference type="Proteomes" id="UP000198897">
    <property type="component" value="Unassembled WGS sequence"/>
</dbReference>
<keyword evidence="3" id="KW-1185">Reference proteome</keyword>
<name>A0A1I2NHK3_9BACI</name>
<reference evidence="3" key="1">
    <citation type="submission" date="2016-10" db="EMBL/GenBank/DDBJ databases">
        <authorList>
            <person name="Varghese N."/>
            <person name="Submissions S."/>
        </authorList>
    </citation>
    <scope>NUCLEOTIDE SEQUENCE [LARGE SCALE GENOMIC DNA]</scope>
    <source>
        <strain evidence="3">FP5</strain>
    </source>
</reference>
<evidence type="ECO:0000313" key="3">
    <source>
        <dbReference type="Proteomes" id="UP000198897"/>
    </source>
</evidence>
<keyword evidence="2" id="KW-0808">Transferase</keyword>
<dbReference type="InterPro" id="IPR050229">
    <property type="entry name" value="GlpE_sulfurtransferase"/>
</dbReference>
<dbReference type="PANTHER" id="PTHR43031:SF17">
    <property type="entry name" value="SULFURTRANSFERASE YTWF-RELATED"/>
    <property type="match status" value="1"/>
</dbReference>
<dbReference type="SUPFAM" id="SSF52821">
    <property type="entry name" value="Rhodanese/Cell cycle control phosphatase"/>
    <property type="match status" value="1"/>
</dbReference>
<feature type="domain" description="Rhodanese" evidence="1">
    <location>
        <begin position="18"/>
        <end position="102"/>
    </location>
</feature>
<dbReference type="InterPro" id="IPR001763">
    <property type="entry name" value="Rhodanese-like_dom"/>
</dbReference>
<evidence type="ECO:0000313" key="2">
    <source>
        <dbReference type="EMBL" id="SFG02309.1"/>
    </source>
</evidence>
<dbReference type="CDD" id="cd00158">
    <property type="entry name" value="RHOD"/>
    <property type="match status" value="1"/>
</dbReference>
<dbReference type="GO" id="GO:0016740">
    <property type="term" value="F:transferase activity"/>
    <property type="evidence" value="ECO:0007669"/>
    <property type="project" value="UniProtKB-KW"/>
</dbReference>